<sequence>MLLTTSEITKAVCYSRQTAWMDRGDNASTSSGEGAESLMSLHGRERVSSGEYFVQHSLDEEESTTVRIRRYPSPGEKYNSSTTRSDLIPNKVDIPELQAALVYLGNKWFLDDPQDHQLLRTFLCYFTLGAVHFLSKASTRGNTDNMLEQGCPNFLQRGPDLVT</sequence>
<evidence type="ECO:0000313" key="2">
    <source>
        <dbReference type="Proteomes" id="UP001283361"/>
    </source>
</evidence>
<accession>A0AAE0YD27</accession>
<evidence type="ECO:0000313" key="1">
    <source>
        <dbReference type="EMBL" id="KAK3741036.1"/>
    </source>
</evidence>
<dbReference type="AlphaFoldDB" id="A0AAE0YD27"/>
<protein>
    <submittedName>
        <fullName evidence="1">Uncharacterized protein</fullName>
    </submittedName>
</protein>
<dbReference type="Proteomes" id="UP001283361">
    <property type="component" value="Unassembled WGS sequence"/>
</dbReference>
<dbReference type="EMBL" id="JAWDGP010006450">
    <property type="protein sequence ID" value="KAK3741036.1"/>
    <property type="molecule type" value="Genomic_DNA"/>
</dbReference>
<gene>
    <name evidence="1" type="ORF">RRG08_005726</name>
</gene>
<organism evidence="1 2">
    <name type="scientific">Elysia crispata</name>
    <name type="common">lettuce slug</name>
    <dbReference type="NCBI Taxonomy" id="231223"/>
    <lineage>
        <taxon>Eukaryota</taxon>
        <taxon>Metazoa</taxon>
        <taxon>Spiralia</taxon>
        <taxon>Lophotrochozoa</taxon>
        <taxon>Mollusca</taxon>
        <taxon>Gastropoda</taxon>
        <taxon>Heterobranchia</taxon>
        <taxon>Euthyneura</taxon>
        <taxon>Panpulmonata</taxon>
        <taxon>Sacoglossa</taxon>
        <taxon>Placobranchoidea</taxon>
        <taxon>Plakobranchidae</taxon>
        <taxon>Elysia</taxon>
    </lineage>
</organism>
<proteinExistence type="predicted"/>
<reference evidence="1" key="1">
    <citation type="journal article" date="2023" name="G3 (Bethesda)">
        <title>A reference genome for the long-term kleptoplast-retaining sea slug Elysia crispata morphotype clarki.</title>
        <authorList>
            <person name="Eastman K.E."/>
            <person name="Pendleton A.L."/>
            <person name="Shaikh M.A."/>
            <person name="Suttiyut T."/>
            <person name="Ogas R."/>
            <person name="Tomko P."/>
            <person name="Gavelis G."/>
            <person name="Widhalm J.R."/>
            <person name="Wisecaver J.H."/>
        </authorList>
    </citation>
    <scope>NUCLEOTIDE SEQUENCE</scope>
    <source>
        <strain evidence="1">ECLA1</strain>
    </source>
</reference>
<name>A0AAE0YD27_9GAST</name>
<comment type="caution">
    <text evidence="1">The sequence shown here is derived from an EMBL/GenBank/DDBJ whole genome shotgun (WGS) entry which is preliminary data.</text>
</comment>
<keyword evidence="2" id="KW-1185">Reference proteome</keyword>